<gene>
    <name evidence="1" type="ORF">MA16_Dca025891</name>
</gene>
<sequence>MNPSACGLIRNCLSKETKSGDGDFCCEIVEDFGEQIFDEEHGESSPYEMLTL</sequence>
<accession>A0A2I0W2F4</accession>
<evidence type="ECO:0000313" key="2">
    <source>
        <dbReference type="Proteomes" id="UP000233837"/>
    </source>
</evidence>
<dbReference type="EMBL" id="KZ502987">
    <property type="protein sequence ID" value="PKU69840.1"/>
    <property type="molecule type" value="Genomic_DNA"/>
</dbReference>
<evidence type="ECO:0000313" key="1">
    <source>
        <dbReference type="EMBL" id="PKU69840.1"/>
    </source>
</evidence>
<dbReference type="AlphaFoldDB" id="A0A2I0W2F4"/>
<protein>
    <submittedName>
        <fullName evidence="1">Uncharacterized protein</fullName>
    </submittedName>
</protein>
<dbReference type="Proteomes" id="UP000233837">
    <property type="component" value="Unassembled WGS sequence"/>
</dbReference>
<name>A0A2I0W2F4_9ASPA</name>
<keyword evidence="2" id="KW-1185">Reference proteome</keyword>
<proteinExistence type="predicted"/>
<organism evidence="1 2">
    <name type="scientific">Dendrobium catenatum</name>
    <dbReference type="NCBI Taxonomy" id="906689"/>
    <lineage>
        <taxon>Eukaryota</taxon>
        <taxon>Viridiplantae</taxon>
        <taxon>Streptophyta</taxon>
        <taxon>Embryophyta</taxon>
        <taxon>Tracheophyta</taxon>
        <taxon>Spermatophyta</taxon>
        <taxon>Magnoliopsida</taxon>
        <taxon>Liliopsida</taxon>
        <taxon>Asparagales</taxon>
        <taxon>Orchidaceae</taxon>
        <taxon>Epidendroideae</taxon>
        <taxon>Malaxideae</taxon>
        <taxon>Dendrobiinae</taxon>
        <taxon>Dendrobium</taxon>
    </lineage>
</organism>
<reference evidence="1 2" key="1">
    <citation type="journal article" date="2016" name="Sci. Rep.">
        <title>The Dendrobium catenatum Lindl. genome sequence provides insights into polysaccharide synthase, floral development and adaptive evolution.</title>
        <authorList>
            <person name="Zhang G.Q."/>
            <person name="Xu Q."/>
            <person name="Bian C."/>
            <person name="Tsai W.C."/>
            <person name="Yeh C.M."/>
            <person name="Liu K.W."/>
            <person name="Yoshida K."/>
            <person name="Zhang L.S."/>
            <person name="Chang S.B."/>
            <person name="Chen F."/>
            <person name="Shi Y."/>
            <person name="Su Y.Y."/>
            <person name="Zhang Y.Q."/>
            <person name="Chen L.J."/>
            <person name="Yin Y."/>
            <person name="Lin M."/>
            <person name="Huang H."/>
            <person name="Deng H."/>
            <person name="Wang Z.W."/>
            <person name="Zhu S.L."/>
            <person name="Zhao X."/>
            <person name="Deng C."/>
            <person name="Niu S.C."/>
            <person name="Huang J."/>
            <person name="Wang M."/>
            <person name="Liu G.H."/>
            <person name="Yang H.J."/>
            <person name="Xiao X.J."/>
            <person name="Hsiao Y.Y."/>
            <person name="Wu W.L."/>
            <person name="Chen Y.Y."/>
            <person name="Mitsuda N."/>
            <person name="Ohme-Takagi M."/>
            <person name="Luo Y.B."/>
            <person name="Van de Peer Y."/>
            <person name="Liu Z.J."/>
        </authorList>
    </citation>
    <scope>NUCLEOTIDE SEQUENCE [LARGE SCALE GENOMIC DNA]</scope>
    <source>
        <tissue evidence="1">The whole plant</tissue>
    </source>
</reference>
<reference evidence="1 2" key="2">
    <citation type="journal article" date="2017" name="Nature">
        <title>The Apostasia genome and the evolution of orchids.</title>
        <authorList>
            <person name="Zhang G.Q."/>
            <person name="Liu K.W."/>
            <person name="Li Z."/>
            <person name="Lohaus R."/>
            <person name="Hsiao Y.Y."/>
            <person name="Niu S.C."/>
            <person name="Wang J.Y."/>
            <person name="Lin Y.C."/>
            <person name="Xu Q."/>
            <person name="Chen L.J."/>
            <person name="Yoshida K."/>
            <person name="Fujiwara S."/>
            <person name="Wang Z.W."/>
            <person name="Zhang Y.Q."/>
            <person name="Mitsuda N."/>
            <person name="Wang M."/>
            <person name="Liu G.H."/>
            <person name="Pecoraro L."/>
            <person name="Huang H.X."/>
            <person name="Xiao X.J."/>
            <person name="Lin M."/>
            <person name="Wu X.Y."/>
            <person name="Wu W.L."/>
            <person name="Chen Y.Y."/>
            <person name="Chang S.B."/>
            <person name="Sakamoto S."/>
            <person name="Ohme-Takagi M."/>
            <person name="Yagi M."/>
            <person name="Zeng S.J."/>
            <person name="Shen C.Y."/>
            <person name="Yeh C.M."/>
            <person name="Luo Y.B."/>
            <person name="Tsai W.C."/>
            <person name="Van de Peer Y."/>
            <person name="Liu Z.J."/>
        </authorList>
    </citation>
    <scope>NUCLEOTIDE SEQUENCE [LARGE SCALE GENOMIC DNA]</scope>
    <source>
        <tissue evidence="1">The whole plant</tissue>
    </source>
</reference>